<accession>A0AAV6YGF1</accession>
<keyword evidence="3" id="KW-1185">Reference proteome</keyword>
<dbReference type="AlphaFoldDB" id="A0AAV6YGF1"/>
<name>A0AAV6YGF1_ENGPU</name>
<feature type="transmembrane region" description="Helical" evidence="1">
    <location>
        <begin position="63"/>
        <end position="94"/>
    </location>
</feature>
<evidence type="ECO:0000313" key="3">
    <source>
        <dbReference type="Proteomes" id="UP000824782"/>
    </source>
</evidence>
<feature type="transmembrane region" description="Helical" evidence="1">
    <location>
        <begin position="32"/>
        <end position="51"/>
    </location>
</feature>
<keyword evidence="1" id="KW-0812">Transmembrane</keyword>
<gene>
    <name evidence="2" type="ORF">GDO81_026987</name>
</gene>
<evidence type="ECO:0000256" key="1">
    <source>
        <dbReference type="SAM" id="Phobius"/>
    </source>
</evidence>
<proteinExistence type="predicted"/>
<protein>
    <submittedName>
        <fullName evidence="2">Uncharacterized protein</fullName>
    </submittedName>
</protein>
<keyword evidence="1" id="KW-0472">Membrane</keyword>
<comment type="caution">
    <text evidence="2">The sequence shown here is derived from an EMBL/GenBank/DDBJ whole genome shotgun (WGS) entry which is preliminary data.</text>
</comment>
<dbReference type="EMBL" id="WNYA01049161">
    <property type="protein sequence ID" value="KAG8536167.1"/>
    <property type="molecule type" value="Genomic_DNA"/>
</dbReference>
<dbReference type="Proteomes" id="UP000824782">
    <property type="component" value="Unassembled WGS sequence"/>
</dbReference>
<evidence type="ECO:0000313" key="2">
    <source>
        <dbReference type="EMBL" id="KAG8536167.1"/>
    </source>
</evidence>
<organism evidence="2 3">
    <name type="scientific">Engystomops pustulosus</name>
    <name type="common">Tungara frog</name>
    <name type="synonym">Physalaemus pustulosus</name>
    <dbReference type="NCBI Taxonomy" id="76066"/>
    <lineage>
        <taxon>Eukaryota</taxon>
        <taxon>Metazoa</taxon>
        <taxon>Chordata</taxon>
        <taxon>Craniata</taxon>
        <taxon>Vertebrata</taxon>
        <taxon>Euteleostomi</taxon>
        <taxon>Amphibia</taxon>
        <taxon>Batrachia</taxon>
        <taxon>Anura</taxon>
        <taxon>Neobatrachia</taxon>
        <taxon>Hyloidea</taxon>
        <taxon>Leptodactylidae</taxon>
        <taxon>Leiuperinae</taxon>
        <taxon>Engystomops</taxon>
    </lineage>
</organism>
<keyword evidence="1" id="KW-1133">Transmembrane helix</keyword>
<sequence length="116" mass="13090">MLSSTYQVLEVEFWLHKLQLHWSPVPVFENPFLHLVAASLYCSVSVSILLLTRLVLDFDSCLLILLLTFPLVVTPACLRFFYVLCLSVCLYFPLSTLTQNIPSLQVVAPRFSVGGL</sequence>
<reference evidence="2" key="1">
    <citation type="thesis" date="2020" institute="ProQuest LLC" country="789 East Eisenhower Parkway, Ann Arbor, MI, USA">
        <title>Comparative Genomics and Chromosome Evolution.</title>
        <authorList>
            <person name="Mudd A.B."/>
        </authorList>
    </citation>
    <scope>NUCLEOTIDE SEQUENCE</scope>
    <source>
        <strain evidence="2">237g6f4</strain>
        <tissue evidence="2">Blood</tissue>
    </source>
</reference>